<feature type="transmembrane region" description="Helical" evidence="1">
    <location>
        <begin position="12"/>
        <end position="32"/>
    </location>
</feature>
<keyword evidence="1" id="KW-0812">Transmembrane</keyword>
<evidence type="ECO:0000313" key="3">
    <source>
        <dbReference type="Proteomes" id="UP000478052"/>
    </source>
</evidence>
<dbReference type="Proteomes" id="UP000478052">
    <property type="component" value="Unassembled WGS sequence"/>
</dbReference>
<proteinExistence type="predicted"/>
<keyword evidence="1" id="KW-0472">Membrane</keyword>
<evidence type="ECO:0000313" key="2">
    <source>
        <dbReference type="EMBL" id="KAF0773564.1"/>
    </source>
</evidence>
<organism evidence="2 3">
    <name type="scientific">Aphis craccivora</name>
    <name type="common">Cowpea aphid</name>
    <dbReference type="NCBI Taxonomy" id="307492"/>
    <lineage>
        <taxon>Eukaryota</taxon>
        <taxon>Metazoa</taxon>
        <taxon>Ecdysozoa</taxon>
        <taxon>Arthropoda</taxon>
        <taxon>Hexapoda</taxon>
        <taxon>Insecta</taxon>
        <taxon>Pterygota</taxon>
        <taxon>Neoptera</taxon>
        <taxon>Paraneoptera</taxon>
        <taxon>Hemiptera</taxon>
        <taxon>Sternorrhyncha</taxon>
        <taxon>Aphidomorpha</taxon>
        <taxon>Aphidoidea</taxon>
        <taxon>Aphididae</taxon>
        <taxon>Aphidini</taxon>
        <taxon>Aphis</taxon>
        <taxon>Aphis</taxon>
    </lineage>
</organism>
<reference evidence="2 3" key="1">
    <citation type="submission" date="2019-08" db="EMBL/GenBank/DDBJ databases">
        <title>Whole genome of Aphis craccivora.</title>
        <authorList>
            <person name="Voronova N.V."/>
            <person name="Shulinski R.S."/>
            <person name="Bandarenka Y.V."/>
            <person name="Zhorov D.G."/>
            <person name="Warner D."/>
        </authorList>
    </citation>
    <scope>NUCLEOTIDE SEQUENCE [LARGE SCALE GENOMIC DNA]</scope>
    <source>
        <strain evidence="2">180601</strain>
        <tissue evidence="2">Whole Body</tissue>
    </source>
</reference>
<feature type="non-terminal residue" evidence="2">
    <location>
        <position position="154"/>
    </location>
</feature>
<accession>A0A6G0ZPS0</accession>
<comment type="caution">
    <text evidence="2">The sequence shown here is derived from an EMBL/GenBank/DDBJ whole genome shotgun (WGS) entry which is preliminary data.</text>
</comment>
<dbReference type="EMBL" id="VUJU01000048">
    <property type="protein sequence ID" value="KAF0773564.1"/>
    <property type="molecule type" value="Genomic_DNA"/>
</dbReference>
<dbReference type="AlphaFoldDB" id="A0A6G0ZPS0"/>
<name>A0A6G0ZPS0_APHCR</name>
<keyword evidence="1" id="KW-1133">Transmembrane helix</keyword>
<protein>
    <submittedName>
        <fullName evidence="2">Uncharacterized protein</fullName>
    </submittedName>
</protein>
<keyword evidence="3" id="KW-1185">Reference proteome</keyword>
<gene>
    <name evidence="2" type="ORF">FWK35_00006227</name>
</gene>
<evidence type="ECO:0000256" key="1">
    <source>
        <dbReference type="SAM" id="Phobius"/>
    </source>
</evidence>
<sequence length="154" mass="16606">MNQNILKKLFHILSGAMNVLILRCVYFFLCLCTRERVEIMLQFQTLGVVSDRKMNLVGALGRSFFEFPNSFQKRGEKKLRKNGNFYDKPTLAIYPGVEGTPAKVGIVDDGGGGGGGGGVGGVGGSFSLGDPCAPVLHKPLCLKKKICLSGSTKY</sequence>